<comment type="caution">
    <text evidence="1">The sequence shown here is derived from an EMBL/GenBank/DDBJ whole genome shotgun (WGS) entry which is preliminary data.</text>
</comment>
<dbReference type="Proteomes" id="UP001501470">
    <property type="component" value="Unassembled WGS sequence"/>
</dbReference>
<evidence type="ECO:0000313" key="1">
    <source>
        <dbReference type="EMBL" id="GAA1548829.1"/>
    </source>
</evidence>
<sequence>MGFIGTHAGAWPLRICWTPAGYGIAEVAERLGHDPATLMRYYARVNADRHQSADDLAGLIAPDFTPIAEVLSAA</sequence>
<accession>A0ABN2BWV6</accession>
<evidence type="ECO:0008006" key="3">
    <source>
        <dbReference type="Google" id="ProtNLM"/>
    </source>
</evidence>
<reference evidence="1 2" key="1">
    <citation type="journal article" date="2019" name="Int. J. Syst. Evol. Microbiol.">
        <title>The Global Catalogue of Microorganisms (GCM) 10K type strain sequencing project: providing services to taxonomists for standard genome sequencing and annotation.</title>
        <authorList>
            <consortium name="The Broad Institute Genomics Platform"/>
            <consortium name="The Broad Institute Genome Sequencing Center for Infectious Disease"/>
            <person name="Wu L."/>
            <person name="Ma J."/>
        </authorList>
    </citation>
    <scope>NUCLEOTIDE SEQUENCE [LARGE SCALE GENOMIC DNA]</scope>
    <source>
        <strain evidence="1 2">JCM 15933</strain>
    </source>
</reference>
<name>A0ABN2BWV6_9ACTN</name>
<evidence type="ECO:0000313" key="2">
    <source>
        <dbReference type="Proteomes" id="UP001501470"/>
    </source>
</evidence>
<keyword evidence="2" id="KW-1185">Reference proteome</keyword>
<proteinExistence type="predicted"/>
<dbReference type="EMBL" id="BAAAQD010000020">
    <property type="protein sequence ID" value="GAA1548829.1"/>
    <property type="molecule type" value="Genomic_DNA"/>
</dbReference>
<organism evidence="1 2">
    <name type="scientific">Dactylosporangium maewongense</name>
    <dbReference type="NCBI Taxonomy" id="634393"/>
    <lineage>
        <taxon>Bacteria</taxon>
        <taxon>Bacillati</taxon>
        <taxon>Actinomycetota</taxon>
        <taxon>Actinomycetes</taxon>
        <taxon>Micromonosporales</taxon>
        <taxon>Micromonosporaceae</taxon>
        <taxon>Dactylosporangium</taxon>
    </lineage>
</organism>
<protein>
    <recommendedName>
        <fullName evidence="3">Tyr recombinase domain-containing protein</fullName>
    </recommendedName>
</protein>
<gene>
    <name evidence="1" type="ORF">GCM10009827_081520</name>
</gene>